<dbReference type="SMART" id="SM00287">
    <property type="entry name" value="SH3b"/>
    <property type="match status" value="2"/>
</dbReference>
<dbReference type="Gene3D" id="2.30.30.40">
    <property type="entry name" value="SH3 Domains"/>
    <property type="match status" value="2"/>
</dbReference>
<evidence type="ECO:0000313" key="2">
    <source>
        <dbReference type="EMBL" id="MBH8578195.1"/>
    </source>
</evidence>
<dbReference type="InterPro" id="IPR052354">
    <property type="entry name" value="Cell_Wall_Dynamics_Protein"/>
</dbReference>
<evidence type="ECO:0000313" key="3">
    <source>
        <dbReference type="Proteomes" id="UP000662314"/>
    </source>
</evidence>
<dbReference type="EMBL" id="JAECZA010000315">
    <property type="protein sequence ID" value="MBH8578195.1"/>
    <property type="molecule type" value="Genomic_DNA"/>
</dbReference>
<dbReference type="PANTHER" id="PTHR34408">
    <property type="entry name" value="FAMILY PROTEIN, PUTATIVE-RELATED"/>
    <property type="match status" value="1"/>
</dbReference>
<name>A0A8J7ILY9_9NOST</name>
<dbReference type="PROSITE" id="PS51781">
    <property type="entry name" value="SH3B"/>
    <property type="match status" value="1"/>
</dbReference>
<reference evidence="2 3" key="1">
    <citation type="journal article" date="2021" name="Int. J. Syst. Evol. Microbiol.">
        <title>Amazonocrinis nigriterrae gen. nov., sp. nov., Atlanticothrix silvestris gen. nov., sp. nov. and Dendronalium phyllosphericum gen. nov., sp. nov., nostocacean cyanobacteria from Brazilian environments.</title>
        <authorList>
            <person name="Alvarenga D.O."/>
            <person name="Andreote A.P.D."/>
            <person name="Branco L.H.Z."/>
            <person name="Delbaje E."/>
            <person name="Cruz R.B."/>
            <person name="Varani A.M."/>
            <person name="Fiore M.F."/>
        </authorList>
    </citation>
    <scope>NUCLEOTIDE SEQUENCE [LARGE SCALE GENOMIC DNA]</scope>
    <source>
        <strain evidence="2 3">CENA369</strain>
    </source>
</reference>
<dbReference type="RefSeq" id="WP_214436866.1">
    <property type="nucleotide sequence ID" value="NZ_CAWPUQ010000254.1"/>
</dbReference>
<dbReference type="PANTHER" id="PTHR34408:SF1">
    <property type="entry name" value="GLYCOSYL HYDROLASE FAMILY 19 DOMAIN-CONTAINING PROTEIN HI_1415"/>
    <property type="match status" value="1"/>
</dbReference>
<dbReference type="Proteomes" id="UP000662314">
    <property type="component" value="Unassembled WGS sequence"/>
</dbReference>
<dbReference type="Pfam" id="PF08239">
    <property type="entry name" value="SH3_3"/>
    <property type="match status" value="2"/>
</dbReference>
<gene>
    <name evidence="2" type="ORF">I8752_35685</name>
</gene>
<comment type="caution">
    <text evidence="2">The sequence shown here is derived from an EMBL/GenBank/DDBJ whole genome shotgun (WGS) entry which is preliminary data.</text>
</comment>
<dbReference type="AlphaFoldDB" id="A0A8J7ILY9"/>
<evidence type="ECO:0000259" key="1">
    <source>
        <dbReference type="PROSITE" id="PS51781"/>
    </source>
</evidence>
<organism evidence="2 3">
    <name type="scientific">Dendronalium phyllosphericum CENA369</name>
    <dbReference type="NCBI Taxonomy" id="1725256"/>
    <lineage>
        <taxon>Bacteria</taxon>
        <taxon>Bacillati</taxon>
        <taxon>Cyanobacteriota</taxon>
        <taxon>Cyanophyceae</taxon>
        <taxon>Nostocales</taxon>
        <taxon>Nostocaceae</taxon>
        <taxon>Dendronalium</taxon>
        <taxon>Dendronalium phyllosphericum</taxon>
    </lineage>
</organism>
<accession>A0A8J7ILY9</accession>
<dbReference type="InterPro" id="IPR003646">
    <property type="entry name" value="SH3-like_bac-type"/>
</dbReference>
<protein>
    <submittedName>
        <fullName evidence="2">SH3 domain-containing protein</fullName>
    </submittedName>
</protein>
<dbReference type="PROSITE" id="PS51257">
    <property type="entry name" value="PROKAR_LIPOPROTEIN"/>
    <property type="match status" value="1"/>
</dbReference>
<feature type="domain" description="SH3b" evidence="1">
    <location>
        <begin position="45"/>
        <end position="114"/>
    </location>
</feature>
<proteinExistence type="predicted"/>
<sequence length="179" mass="19032">MNKNPKNPALNLVIGVALGCISVITNSDIANQIALAKSIKPQNCDVFAYVIDKNPQGLNVRSGASINHKILGQIPINETVKMIATAGDWVQITDASDGFPGTGWVFGPKLGISTRGYGTNGVDLYASASQKSRKIGKIPSNVSVKLLGCRGDWARVEYQGVKGWLKKEDRCAAALTTCS</sequence>
<keyword evidence="3" id="KW-1185">Reference proteome</keyword>